<feature type="domain" description="HTH tetR-type" evidence="3">
    <location>
        <begin position="9"/>
        <end position="69"/>
    </location>
</feature>
<protein>
    <submittedName>
        <fullName evidence="4">TetR/AcrR family transcriptional regulator</fullName>
    </submittedName>
</protein>
<dbReference type="PANTHER" id="PTHR43479">
    <property type="entry name" value="ACREF/ENVCD OPERON REPRESSOR-RELATED"/>
    <property type="match status" value="1"/>
</dbReference>
<reference evidence="4 5" key="1">
    <citation type="submission" date="2023-03" db="EMBL/GenBank/DDBJ databases">
        <title>Bacillus Genome Sequencing.</title>
        <authorList>
            <person name="Dunlap C."/>
        </authorList>
    </citation>
    <scope>NUCLEOTIDE SEQUENCE [LARGE SCALE GENOMIC DNA]</scope>
    <source>
        <strain evidence="4 5">NRS-38</strain>
    </source>
</reference>
<evidence type="ECO:0000313" key="4">
    <source>
        <dbReference type="EMBL" id="MED5051284.1"/>
    </source>
</evidence>
<dbReference type="Pfam" id="PF00440">
    <property type="entry name" value="TetR_N"/>
    <property type="match status" value="1"/>
</dbReference>
<dbReference type="Proteomes" id="UP001339962">
    <property type="component" value="Unassembled WGS sequence"/>
</dbReference>
<dbReference type="SUPFAM" id="SSF46689">
    <property type="entry name" value="Homeodomain-like"/>
    <property type="match status" value="1"/>
</dbReference>
<name>A0ABD5ISL0_9BACL</name>
<keyword evidence="1 2" id="KW-0238">DNA-binding</keyword>
<dbReference type="PRINTS" id="PR00455">
    <property type="entry name" value="HTHTETR"/>
</dbReference>
<evidence type="ECO:0000259" key="3">
    <source>
        <dbReference type="PROSITE" id="PS50977"/>
    </source>
</evidence>
<evidence type="ECO:0000256" key="2">
    <source>
        <dbReference type="PROSITE-ProRule" id="PRU00335"/>
    </source>
</evidence>
<dbReference type="InterPro" id="IPR036271">
    <property type="entry name" value="Tet_transcr_reg_TetR-rel_C_sf"/>
</dbReference>
<evidence type="ECO:0000313" key="5">
    <source>
        <dbReference type="Proteomes" id="UP001339962"/>
    </source>
</evidence>
<dbReference type="InterPro" id="IPR009057">
    <property type="entry name" value="Homeodomain-like_sf"/>
</dbReference>
<evidence type="ECO:0000256" key="1">
    <source>
        <dbReference type="ARBA" id="ARBA00023125"/>
    </source>
</evidence>
<dbReference type="InterPro" id="IPR001647">
    <property type="entry name" value="HTH_TetR"/>
</dbReference>
<proteinExistence type="predicted"/>
<dbReference type="GO" id="GO:0003677">
    <property type="term" value="F:DNA binding"/>
    <property type="evidence" value="ECO:0007669"/>
    <property type="project" value="UniProtKB-UniRule"/>
</dbReference>
<dbReference type="InterPro" id="IPR050624">
    <property type="entry name" value="HTH-type_Tx_Regulator"/>
</dbReference>
<feature type="DNA-binding region" description="H-T-H motif" evidence="2">
    <location>
        <begin position="32"/>
        <end position="51"/>
    </location>
</feature>
<dbReference type="RefSeq" id="WP_080861387.1">
    <property type="nucleotide sequence ID" value="NZ_JARTLI010000005.1"/>
</dbReference>
<dbReference type="Gene3D" id="1.10.357.10">
    <property type="entry name" value="Tetracycline Repressor, domain 2"/>
    <property type="match status" value="1"/>
</dbReference>
<sequence length="199" mass="23140">MNKKKLQSEQTKKCIAEAAMQLFAQKGYKGTSIEDIVAATGKSKGNIYYHFGNKEQLFQYLLDEWDRDWREKWKQKESQWPTFAEKLLGLAEHIVTNDVNHPLTNAMDEFLNSEWNNSEVQERVTKFYSDQIAFFQEMIQTAMDDGELQQDQAQMLAVIFGAMIMGLGEISRRIQFQEALKLYHKAIDVFLHGTLTRDS</sequence>
<dbReference type="AlphaFoldDB" id="A0ABD5ISL0"/>
<dbReference type="SUPFAM" id="SSF48498">
    <property type="entry name" value="Tetracyclin repressor-like, C-terminal domain"/>
    <property type="match status" value="1"/>
</dbReference>
<dbReference type="InterPro" id="IPR013571">
    <property type="entry name" value="Tscrpt_reg_QacR_C"/>
</dbReference>
<dbReference type="PROSITE" id="PS50977">
    <property type="entry name" value="HTH_TETR_2"/>
    <property type="match status" value="1"/>
</dbReference>
<comment type="caution">
    <text evidence="4">The sequence shown here is derived from an EMBL/GenBank/DDBJ whole genome shotgun (WGS) entry which is preliminary data.</text>
</comment>
<gene>
    <name evidence="4" type="ORF">P9850_05325</name>
</gene>
<dbReference type="EMBL" id="JARTLI010000005">
    <property type="protein sequence ID" value="MED5051284.1"/>
    <property type="molecule type" value="Genomic_DNA"/>
</dbReference>
<dbReference type="Pfam" id="PF08360">
    <property type="entry name" value="TetR_C_5"/>
    <property type="match status" value="1"/>
</dbReference>
<organism evidence="4 5">
    <name type="scientific">Anoxybacteroides rupiense</name>
    <dbReference type="NCBI Taxonomy" id="311460"/>
    <lineage>
        <taxon>Bacteria</taxon>
        <taxon>Bacillati</taxon>
        <taxon>Bacillota</taxon>
        <taxon>Bacilli</taxon>
        <taxon>Bacillales</taxon>
        <taxon>Anoxybacillaceae</taxon>
        <taxon>Anoxybacteroides</taxon>
    </lineage>
</organism>
<dbReference type="PANTHER" id="PTHR43479:SF11">
    <property type="entry name" value="ACREF_ENVCD OPERON REPRESSOR-RELATED"/>
    <property type="match status" value="1"/>
</dbReference>
<accession>A0ABD5ISL0</accession>
<dbReference type="Gene3D" id="1.10.10.60">
    <property type="entry name" value="Homeodomain-like"/>
    <property type="match status" value="1"/>
</dbReference>